<protein>
    <recommendedName>
        <fullName evidence="4">Serine protease family S33</fullName>
    </recommendedName>
</protein>
<dbReference type="InParanoid" id="G4ZSV0"/>
<keyword evidence="3" id="KW-1185">Reference proteome</keyword>
<dbReference type="RefSeq" id="XP_009530464.1">
    <property type="nucleotide sequence ID" value="XM_009532169.1"/>
</dbReference>
<evidence type="ECO:0008006" key="4">
    <source>
        <dbReference type="Google" id="ProtNLM"/>
    </source>
</evidence>
<gene>
    <name evidence="2" type="ORF">PHYSODRAFT_334859</name>
</gene>
<evidence type="ECO:0000256" key="1">
    <source>
        <dbReference type="SAM" id="SignalP"/>
    </source>
</evidence>
<feature type="signal peptide" evidence="1">
    <location>
        <begin position="1"/>
        <end position="24"/>
    </location>
</feature>
<dbReference type="Proteomes" id="UP000002640">
    <property type="component" value="Unassembled WGS sequence"/>
</dbReference>
<name>G4ZSV0_PHYSP</name>
<organism evidence="2 3">
    <name type="scientific">Phytophthora sojae (strain P6497)</name>
    <name type="common">Soybean stem and root rot agent</name>
    <name type="synonym">Phytophthora megasperma f. sp. glycines</name>
    <dbReference type="NCBI Taxonomy" id="1094619"/>
    <lineage>
        <taxon>Eukaryota</taxon>
        <taxon>Sar</taxon>
        <taxon>Stramenopiles</taxon>
        <taxon>Oomycota</taxon>
        <taxon>Peronosporomycetes</taxon>
        <taxon>Peronosporales</taxon>
        <taxon>Peronosporaceae</taxon>
        <taxon>Phytophthora</taxon>
    </lineage>
</organism>
<feature type="chain" id="PRO_5003472798" description="Serine protease family S33" evidence="1">
    <location>
        <begin position="25"/>
        <end position="357"/>
    </location>
</feature>
<dbReference type="SUPFAM" id="SSF53474">
    <property type="entry name" value="alpha/beta-Hydrolases"/>
    <property type="match status" value="1"/>
</dbReference>
<keyword evidence="1" id="KW-0732">Signal</keyword>
<dbReference type="STRING" id="1094619.G4ZSV0"/>
<proteinExistence type="predicted"/>
<accession>G4ZSV0</accession>
<dbReference type="Gene3D" id="3.40.50.1820">
    <property type="entry name" value="alpha/beta hydrolase"/>
    <property type="match status" value="1"/>
</dbReference>
<sequence>MQVLRVFAVGATCAFMLTVDAARAQKHPLNGAASDIASFISDYSNGAGTFVYGVSYGTVLVGRLMHLQPATVKGYIPDGIATSAGAPPGKFGKFFSKWEVEYGEFDNDRNSSCATLVGGGVTSTPPSYILRSTLGNFLANSDTQTLIPPLVYRLNRCDANDVKVLTQFFKFLESSPSSDVMDDLKFSSLQYYLTVFSEMWETPAPSQAQIEARFASMSITTGNSYDQTAGSKAATLPSDVSVLLLSGKLGPQTLHKYAEYLLAALQTSKKELVTFNYSTHDTVNSTPLNDTSDPGLTCGMKVLTSYISNSGDLQHLDMSCVNQMPSFNLTVPSNHLQDFFSTDEAYDGTFQVGLSAN</sequence>
<evidence type="ECO:0000313" key="2">
    <source>
        <dbReference type="EMBL" id="EGZ13035.1"/>
    </source>
</evidence>
<dbReference type="SMR" id="G4ZSV0"/>
<dbReference type="KEGG" id="psoj:PHYSODRAFT_334859"/>
<dbReference type="InterPro" id="IPR029058">
    <property type="entry name" value="AB_hydrolase_fold"/>
</dbReference>
<dbReference type="EMBL" id="JH159156">
    <property type="protein sequence ID" value="EGZ13035.1"/>
    <property type="molecule type" value="Genomic_DNA"/>
</dbReference>
<dbReference type="GeneID" id="20646888"/>
<evidence type="ECO:0000313" key="3">
    <source>
        <dbReference type="Proteomes" id="UP000002640"/>
    </source>
</evidence>
<dbReference type="AlphaFoldDB" id="G4ZSV0"/>
<reference evidence="2 3" key="1">
    <citation type="journal article" date="2006" name="Science">
        <title>Phytophthora genome sequences uncover evolutionary origins and mechanisms of pathogenesis.</title>
        <authorList>
            <person name="Tyler B.M."/>
            <person name="Tripathy S."/>
            <person name="Zhang X."/>
            <person name="Dehal P."/>
            <person name="Jiang R.H."/>
            <person name="Aerts A."/>
            <person name="Arredondo F.D."/>
            <person name="Baxter L."/>
            <person name="Bensasson D."/>
            <person name="Beynon J.L."/>
            <person name="Chapman J."/>
            <person name="Damasceno C.M."/>
            <person name="Dorrance A.E."/>
            <person name="Dou D."/>
            <person name="Dickerman A.W."/>
            <person name="Dubchak I.L."/>
            <person name="Garbelotto M."/>
            <person name="Gijzen M."/>
            <person name="Gordon S.G."/>
            <person name="Govers F."/>
            <person name="Grunwald N.J."/>
            <person name="Huang W."/>
            <person name="Ivors K.L."/>
            <person name="Jones R.W."/>
            <person name="Kamoun S."/>
            <person name="Krampis K."/>
            <person name="Lamour K.H."/>
            <person name="Lee M.K."/>
            <person name="McDonald W.H."/>
            <person name="Medina M."/>
            <person name="Meijer H.J."/>
            <person name="Nordberg E.K."/>
            <person name="Maclean D.J."/>
            <person name="Ospina-Giraldo M.D."/>
            <person name="Morris P.F."/>
            <person name="Phuntumart V."/>
            <person name="Putnam N.H."/>
            <person name="Rash S."/>
            <person name="Rose J.K."/>
            <person name="Sakihama Y."/>
            <person name="Salamov A.A."/>
            <person name="Savidor A."/>
            <person name="Scheuring C.F."/>
            <person name="Smith B.M."/>
            <person name="Sobral B.W."/>
            <person name="Terry A."/>
            <person name="Torto-Alalibo T.A."/>
            <person name="Win J."/>
            <person name="Xu Z."/>
            <person name="Zhang H."/>
            <person name="Grigoriev I.V."/>
            <person name="Rokhsar D.S."/>
            <person name="Boore J.L."/>
        </authorList>
    </citation>
    <scope>NUCLEOTIDE SEQUENCE [LARGE SCALE GENOMIC DNA]</scope>
    <source>
        <strain evidence="2 3">P6497</strain>
    </source>
</reference>